<keyword evidence="1" id="KW-1133">Transmembrane helix</keyword>
<feature type="chain" id="PRO_5032425735" evidence="2">
    <location>
        <begin position="20"/>
        <end position="513"/>
    </location>
</feature>
<gene>
    <name evidence="3" type="ORF">SNAT2548_LOCUS27245</name>
</gene>
<feature type="transmembrane region" description="Helical" evidence="1">
    <location>
        <begin position="141"/>
        <end position="164"/>
    </location>
</feature>
<evidence type="ECO:0000313" key="4">
    <source>
        <dbReference type="Proteomes" id="UP000604046"/>
    </source>
</evidence>
<dbReference type="AlphaFoldDB" id="A0A812SHV0"/>
<feature type="transmembrane region" description="Helical" evidence="1">
    <location>
        <begin position="262"/>
        <end position="283"/>
    </location>
</feature>
<accession>A0A812SHV0</accession>
<feature type="transmembrane region" description="Helical" evidence="1">
    <location>
        <begin position="87"/>
        <end position="108"/>
    </location>
</feature>
<proteinExistence type="predicted"/>
<keyword evidence="4" id="KW-1185">Reference proteome</keyword>
<sequence>MSLCLSAVAAMALWQFVAPVFVQPKSNRGLEAAAPAAMGALVSMASSLPAEATVPAKGPLYGTELCTKPLIYVIYPLCEPVFLVCPLYNFPLVLGFFAALVTVINLILPETQPDEDGDHTVQDKGVLESFVAVMARRGRSLVMSLCLSAVAAMALWQFVAPVFVQPKSNRGLEAAAPAAMGALVSMASSLPAEATVPAKGPLYGTELCTKPLIYVIYPLCEPVFLVCPLYNFPLVLGFFAALVTVINLILPEVKTSIMARRGRSLVMSLCLSAVAVLALWQFMAPGFVQPKSNRGLEAAAPAAMGALVSMASSLPAEATVPAKGPLYGTELCTKPLIYVIYPLCEPVFLVCPLYNFPLVLGFFAALVTVINLILPETQPDEKVNMARRGRSLVMSLCLSAVAAMALWQFVAPVFVQPKSNRGLEAAAPAAMGALVSMASSLPAEATVPAKGPLYGTELCTKPLIYVIYPLCEPVFLVCPLYNFPLVLGFFAALVTVINLILPETQPDEDLRVG</sequence>
<feature type="signal peptide" evidence="2">
    <location>
        <begin position="1"/>
        <end position="19"/>
    </location>
</feature>
<evidence type="ECO:0000313" key="3">
    <source>
        <dbReference type="EMBL" id="CAE7485639.1"/>
    </source>
</evidence>
<dbReference type="OrthoDB" id="414509at2759"/>
<feature type="transmembrane region" description="Helical" evidence="1">
    <location>
        <begin position="480"/>
        <end position="501"/>
    </location>
</feature>
<dbReference type="EMBL" id="CAJNDS010002460">
    <property type="protein sequence ID" value="CAE7485639.1"/>
    <property type="molecule type" value="Genomic_DNA"/>
</dbReference>
<keyword evidence="2" id="KW-0732">Signal</keyword>
<protein>
    <submittedName>
        <fullName evidence="3">Uncharacterized protein</fullName>
    </submittedName>
</protein>
<name>A0A812SHV0_9DINO</name>
<keyword evidence="1" id="KW-0812">Transmembrane</keyword>
<feature type="transmembrane region" description="Helical" evidence="1">
    <location>
        <begin position="229"/>
        <end position="250"/>
    </location>
</feature>
<evidence type="ECO:0000256" key="1">
    <source>
        <dbReference type="SAM" id="Phobius"/>
    </source>
</evidence>
<reference evidence="3" key="1">
    <citation type="submission" date="2021-02" db="EMBL/GenBank/DDBJ databases">
        <authorList>
            <person name="Dougan E. K."/>
            <person name="Rhodes N."/>
            <person name="Thang M."/>
            <person name="Chan C."/>
        </authorList>
    </citation>
    <scope>NUCLEOTIDE SEQUENCE</scope>
</reference>
<keyword evidence="1" id="KW-0472">Membrane</keyword>
<evidence type="ECO:0000256" key="2">
    <source>
        <dbReference type="SAM" id="SignalP"/>
    </source>
</evidence>
<comment type="caution">
    <text evidence="3">The sequence shown here is derived from an EMBL/GenBank/DDBJ whole genome shotgun (WGS) entry which is preliminary data.</text>
</comment>
<dbReference type="Proteomes" id="UP000604046">
    <property type="component" value="Unassembled WGS sequence"/>
</dbReference>
<feature type="transmembrane region" description="Helical" evidence="1">
    <location>
        <begin position="353"/>
        <end position="374"/>
    </location>
</feature>
<organism evidence="3 4">
    <name type="scientific">Symbiodinium natans</name>
    <dbReference type="NCBI Taxonomy" id="878477"/>
    <lineage>
        <taxon>Eukaryota</taxon>
        <taxon>Sar</taxon>
        <taxon>Alveolata</taxon>
        <taxon>Dinophyceae</taxon>
        <taxon>Suessiales</taxon>
        <taxon>Symbiodiniaceae</taxon>
        <taxon>Symbiodinium</taxon>
    </lineage>
</organism>
<feature type="transmembrane region" description="Helical" evidence="1">
    <location>
        <begin position="395"/>
        <end position="415"/>
    </location>
</feature>